<organism evidence="1 2">
    <name type="scientific">Rhabditophanes sp. KR3021</name>
    <dbReference type="NCBI Taxonomy" id="114890"/>
    <lineage>
        <taxon>Eukaryota</taxon>
        <taxon>Metazoa</taxon>
        <taxon>Ecdysozoa</taxon>
        <taxon>Nematoda</taxon>
        <taxon>Chromadorea</taxon>
        <taxon>Rhabditida</taxon>
        <taxon>Tylenchina</taxon>
        <taxon>Panagrolaimomorpha</taxon>
        <taxon>Strongyloidoidea</taxon>
        <taxon>Alloionematidae</taxon>
        <taxon>Rhabditophanes</taxon>
    </lineage>
</organism>
<name>A0AC35UIQ3_9BILA</name>
<accession>A0AC35UIQ3</accession>
<reference evidence="2" key="1">
    <citation type="submission" date="2016-11" db="UniProtKB">
        <authorList>
            <consortium name="WormBaseParasite"/>
        </authorList>
    </citation>
    <scope>IDENTIFICATION</scope>
    <source>
        <strain evidence="2">KR3021</strain>
    </source>
</reference>
<dbReference type="Proteomes" id="UP000095286">
    <property type="component" value="Unplaced"/>
</dbReference>
<protein>
    <submittedName>
        <fullName evidence="2">Ig-like domain-containing protein</fullName>
    </submittedName>
</protein>
<evidence type="ECO:0000313" key="2">
    <source>
        <dbReference type="WBParaSite" id="RSKR_0001179900.1"/>
    </source>
</evidence>
<proteinExistence type="predicted"/>
<evidence type="ECO:0000313" key="1">
    <source>
        <dbReference type="Proteomes" id="UP000095286"/>
    </source>
</evidence>
<sequence>MPFYRPLGERSGTHDFLNLIRPLQDKHVIIGQRVILECQVTGHPQPVIKWLKDGQNVTNCPDYEISQQDDHFRLLIRSVQLSDTGNFTIQCFNSVAIKQSTCILLVAPAPTPIPGAVLSMTNSPAPPQTPIGTFAPIFLKEPQHQILKLGASCVLEARIGGNPAPQITFWKDNKPLNNYRIKTDYDAGTGIILLRIPQLFAEDAGEYQFEALSVLGSAKTTAKILPKDLYDQWFANAQQELTKERKQRLIAQTQPKKPAPSATVRQQLLQKQHHMAQSPLLLSDSDVPFGVSESETELEVSNLSRATAPIIRNELRGLRLTEGTDAILQCNILSVPKSDVYFLKNGKPINPSGSARIQTSFKSSQAVLKIFNVTLEDMALYTVVASNARGKTQSSARIEVYPLNVPPPKIVEERVQKRAQPDYFAQQQNYQESQQQIKSHPQQFYQAPSNQNIQNIQQPHNIQNTRNIQNIPKPQNIPHQPQYIEQQQYIEPHQNTQEPQRIRNIQQFEPQQNIQQPHNIPNSHNIQHHTEEVGKTQPVPDNRRYLNQGYDRDPNPYSESIVPDQSYPRPSDKVGGERNVYQQNTVPDQGNYYQQPFTKSNQHQQNFYNPPQEVINNYQQQIVNPSHHQSRHQSYYSPSQFLQETKDQQRLGDNNFFGRPESRSKSPFSALSPNYSQSNLQHNLNFAHRYSPKHNEYFEEDMAPGVNANTQFRKSVSPSGIGNRAPMAKRNDTPSFTVKFPSATGSTINAGDTLRLFCKAVGDVTDIKWFKDSSPIVAGGNINITTANGESTLEIANAKLSDGAWYEAVAFNEFGSTSLRGRIVVQTRFKLLESQSHEKFQLRKIPGRTQQRPATDSPIITCKAPPTIQVQTKNLSFNEGQNAILDCMVSPADNLKVAWLHNLRPISISERIDTIFEFGHCCLSINSLTPEDAGDFTLIAVNPLGEARHTFTLVVNSAKSTTVTTTSGANQQFASQASGTVAINKPNFHTDLRSQEVFVGQTIQLETKFTPFNLDVVWFFNGNQVQPSSNVVQQQKNGFALLVINNASESNSGVYTVRLASDFGVAENSCTILVHPKSAYTEFDSNLDVEDVRELTYLNAATSQAPTFLTQLADFECTQELGRSYFEARYQVCDDSNTRIIWFHDSKPISAGSRFHISNFKGVCSLEINPTYPEDNGTWMVVIHTVHGQAQSIATLKTLDFEVLQLQTSHEQSLAQIGYLDAYRVHIGPVEIERPEETQSMEPVKFVRPLEGRLEVDENTPVHFEARIQPSSDPKMQVSWLYNGRPLPAAHRFSQFLNFGYIALDIQYVFAEDSGTYSCIATNDLGQVESSIELVVNKQPTGTFHPSSDPNTLSDQRSNIPSLEKIYELEKPKERELYEVEGPDYDEVPKLHGDVGSLERRELESILVAYRLTPLNDPTAVVAITHNGANLLTANRVKVTNELGVLSILIKDLISEDSGTYQIEYSTKKGSDTKSFQLNVIPDDVIKTETYHEESLGKIQYLENLNKYGREEIEDFIINEPPHFIQELPSDMGEIEEGTSLHMEAKLDIINDNSLKIVWLKDGRILPAAHKYRFFHDFGFVSLDLLSAYSHDSGTYECRATNKNGEAVTKTRFFVQPKNAIITTSHHPSSVAKIAELEAPKALIPDALEPEKDVPRFIRPLGNEVLHTQEGDNLYLEAEHNLTTDPDVQVQWYFNGYPLNNGSRYVLNFAFGYASIAINGLISQDSGTYTLVISNSAGEARTEIEIDCSGGEHMLTDTFHPSSVQKILELETPRPLAVEQPDEDKVAPQITVQLPPSFEGLQEGQVLHLEAQYIPVNDNQCHVTWYFNDQILAASNRMKFTNEFGCCILGLSNLRSMDSGVFKLVVTNSVGQAETSTKISVESLNNLVLDSSHPKSVKRIQEIESLKPALPEEEDVVYEAPIFTKPLTGPTEPIKENTFVHLDASYHIINEFGYLALELLSSISEDSGKYSIVIRNKSGEATTDFTLNCVAKKNIYLESQHPASWKRVQELENKEKVREPSPELYFEAPVFTQQLESVDQLLEGDKIRLSCRLQPVNDPTLSYIILKDGHPLPQGNRFAISRNIDLITLDINHVFAYDSGKYQILAHSNFGEAETSCTLDCQPTDSLLLDTMHEASYQKIVEIESRRPDEILYEEPVIVAPRFIKPLGNASVTQSASSANCYEEGQAIYIEGTIEPVNDNMLTVTWFHNNTPLSNGHRFKTSAAFGNVSLCILYSVPYDQGTYSCLIKNDLGEAKSEFTIQIGAHGNLYLETLNAQSLQKIQELERAPDAPAEEEAPVFDKPQFIQKIEDVERYEGQGAHFETRMSKNNDPNLVLTYYFNGHPLANSNRTVFVNSFGHVSITFLHTKLVDSGTYRILAENAFGSDQIEFNLSVLSRDSIETAPNNEASWKRVQELELPKEKAEEELEIVFDAPKITMPLKSITDLVEGLPAHFEAASLSFLCALAADIGDYKLEIVNNSGTASTEARLDIERRPNVHDTTFHESAIVRIKELEGPKAAPAEPQPVVYQKPTFTNPLKSIENLPEGQMAFFEGQFVPVNDSSLNVSFFFNDTPIKESNRYNISIEFGYITLSIYPVYTHDAGVYSAKIVNDSGAAISNASLSVAGDDVLFLNSNHPASLAKIEQLEGLDKYQRLEIPEIEYDKPVWIKTFENVETDTEGGVIQLNGMVVTNIRNAEGNGGEHSVDPSMKIEWTFNGKPFNHSNRIRKEIDFGLVSLFVFHVLPQDSGIYTCTATNSKGAATTSCTVKVAGYESIMRDTFNPVSWERIIELEKPVVVEEIEVVEVKEKPRFVNQLNDFIDIEEQTPIRIEAIYQPSRDNDLVCEWFFSPANAEDPTLLRPIPASQLIFIKKDLGYSSLDISAVNPDHNGIYFCKIKNTEGEAITSGTVQVVGCGNILSSTFNESSVARIKILEAEKEKTPDSLPEVFDAPAFTSDIGDIECNEGDPSRFEAHYTPTNDASLNFEILRNGIPLGHGNKYAIHQDFGKITVDIGYTFSEDSGVYNLRIFNSAGEAVSTATLKCNAKDSLLLDTQHEASWKRVQEIEAPKPLVEEVPPPPKVAPKFKSALTCPGEISETQSAHFECTLEEPIDDPEMIITWKLNGVPINNKSRMKYINGSVHAKNSMGEAEISTNLNVSSKENILLDSIQPQSLARIREIEAAKPEAPEELEMVYEKPVIILNLEAPSDISEGDGVHLVSQYQYHPCDSSLKVEWLKDNHYMTNSFGFAILDVLYMNANDSGEYSVKISNNTGEAVTSCKINIEAKPGLILDPQDVNRAKAVEEIEIYRNRKPEYIDEVVEEKMPVFIEPLSAPVECDQGDSIHFSVKVNYDPSMRSANHVCEWFLNGRKIIKSRVKQIDDFGYSILEINPVYPEDSGEITCRISNSVGEAVTATTLTCRPKEGIVRECQLPSRMAGAQARIDDIENRKKVEIQDVEIVHEAPRFTSQFTVQDSYKEGELIRLEASYLPSQDPCLYLEFYQNGCPCRNTNRMQVYNQFGYITFQLVAEPQDTGVWTAQLKNQHGEAEASFNINVEGDSGVVSDWVAPGNRKERIDELEEFIHKPRPELEDAIVEYGPPVFTEPLTDLGTFSEGDAQTFMCVLEPIGDPSLRLSWLHNDRELFYCNRITVRQDFGVCTLMNNYLTALDSGTYKLIATNAKGSAETTGKIVVESIIQVDSPEIVQPLVADINVVEGESIHLESRILPMNDPTLVVTWTKDNHDLNSTNRHKMVNEFGYIVIDITFASVEDSGDYELTISNSKGTASTKCHIGVTGTSNVIYTSQAANFSLENLERHLRQHSDAPLVLSEADVYNESAKQPPVFKTGLLNGLAISTDTKGKKETGSKTYICDEGSFMRFETQLSPISDPYMNVAFYLNKKDVLLGNRLRHTFDQGYVALDLLYVLPEDSGTYYAVATNKHGQAIVECNFAVSGKRSVITDRALPQGMNVKSIIKAEQNLYFNEAGEHGPREKQAPEFSIKPKNVQVNEFEPARFECCVVAYPRAKVVWYVNGTQALGTRFRQTYDGVNYFIISSTKILDSGVITVVASNPMGQVTATCNLDVFMRKDFRQLKLKNTALKTHSDIELERERWQKETMGSLGERFETNLQRGNKVDAVKLLKIERGKIPFEQMESDELVSKFTKQKDETFYDKLATIESTKQQFEGMKLEDIKLKSGSVNKYEHEQESLPKVNLKNIPKAADQKDEKARSQRFTSPKPNWAGGVSTLGKSENVESRFKRVESPPKEVNVPARDQIKLKIAKPKRAAELPENTPILIQDQKAKLSQVKQGSPIVAEKVIPHNKQVDLKPKYQPNLIVKKSEHVTIEASDLKTTPKVDKDAFEKSSIPNKPQPTKIGQSQKTPPNFTQQLKPLQIELAKSAKFTCAFEGAAPITVVWLSNGKEIKPSFDRQIQTTEKGSTLTLAKLKNSDAGEISVQLSNVAGKCESSASLGVNAPIERGQAPNFTTKITDARVPQNSTTTFTCKVVSTPTPQISWFKDSRVLPQDERYQQIVEADGTCKLIINNVRESDKGIFEIVAKQSFGETRCKARLNIILTQTGKGPEDGRMEGPRFTTQINPIIVTEGKAAEFRATFVGAPAPTISWFRNNEPLNSTTGRNYSIGQSETEAWLKFVSCSNQDVAEYKCEASNPGGKSTTLANLVLAPKHGKIAAVTKTSGKAIEEIGGPQGSIPKGIAPTFTTKLQPINARQSQNAKFVTEFNGTPAPSVVWSHNQKQIEDGQLNYKITTEPTKSTLEISRLNFGNSGSYSCIIRNPSGASSCETKLNLQSTLNIER</sequence>
<dbReference type="WBParaSite" id="RSKR_0001179900.1">
    <property type="protein sequence ID" value="RSKR_0001179900.1"/>
    <property type="gene ID" value="RSKR_0001179900"/>
</dbReference>